<feature type="chain" id="PRO_5045362696" evidence="3">
    <location>
        <begin position="21"/>
        <end position="165"/>
    </location>
</feature>
<organism evidence="5 6">
    <name type="scientific">Ramlibacter alkalitolerans</name>
    <dbReference type="NCBI Taxonomy" id="2039631"/>
    <lineage>
        <taxon>Bacteria</taxon>
        <taxon>Pseudomonadati</taxon>
        <taxon>Pseudomonadota</taxon>
        <taxon>Betaproteobacteria</taxon>
        <taxon>Burkholderiales</taxon>
        <taxon>Comamonadaceae</taxon>
        <taxon>Ramlibacter</taxon>
    </lineage>
</organism>
<comment type="caution">
    <text evidence="5">The sequence shown here is derived from an EMBL/GenBank/DDBJ whole genome shotgun (WGS) entry which is preliminary data.</text>
</comment>
<keyword evidence="3" id="KW-0732">Signal</keyword>
<feature type="domain" description="Glycine zipper 2TM" evidence="4">
    <location>
        <begin position="62"/>
        <end position="100"/>
    </location>
</feature>
<evidence type="ECO:0000313" key="5">
    <source>
        <dbReference type="EMBL" id="MBL0427858.1"/>
    </source>
</evidence>
<keyword evidence="6" id="KW-1185">Reference proteome</keyword>
<dbReference type="EMBL" id="JAEQND010000013">
    <property type="protein sequence ID" value="MBL0427858.1"/>
    <property type="molecule type" value="Genomic_DNA"/>
</dbReference>
<proteinExistence type="predicted"/>
<evidence type="ECO:0000313" key="6">
    <source>
        <dbReference type="Proteomes" id="UP000622707"/>
    </source>
</evidence>
<keyword evidence="2" id="KW-0472">Membrane</keyword>
<accession>A0ABS1JUF8</accession>
<feature type="signal peptide" evidence="3">
    <location>
        <begin position="1"/>
        <end position="20"/>
    </location>
</feature>
<reference evidence="5 6" key="1">
    <citation type="journal article" date="2017" name="Int. J. Syst. Evol. Microbiol.">
        <title>Ramlibacter alkalitolerans sp. nov., alkali-tolerant bacterium isolated from soil of ginseng.</title>
        <authorList>
            <person name="Lee D.H."/>
            <person name="Cha C.J."/>
        </authorList>
    </citation>
    <scope>NUCLEOTIDE SEQUENCE [LARGE SCALE GENOMIC DNA]</scope>
    <source>
        <strain evidence="5 6">KACC 19305</strain>
    </source>
</reference>
<name>A0ABS1JUF8_9BURK</name>
<dbReference type="RefSeq" id="WP_201692489.1">
    <property type="nucleotide sequence ID" value="NZ_JAEQND010000013.1"/>
</dbReference>
<dbReference type="InterPro" id="IPR008816">
    <property type="entry name" value="Gly_zipper_2TM_dom"/>
</dbReference>
<evidence type="ECO:0000256" key="2">
    <source>
        <dbReference type="ARBA" id="ARBA00023136"/>
    </source>
</evidence>
<dbReference type="InterPro" id="IPR051407">
    <property type="entry name" value="Bact_OM_lipoprot/Surf_antigen"/>
</dbReference>
<dbReference type="PANTHER" id="PTHR35603">
    <property type="match status" value="1"/>
</dbReference>
<protein>
    <submittedName>
        <fullName evidence="5">Glycine zipper 2TM domain-containing protein</fullName>
    </submittedName>
</protein>
<evidence type="ECO:0000259" key="4">
    <source>
        <dbReference type="Pfam" id="PF05433"/>
    </source>
</evidence>
<dbReference type="PANTHER" id="PTHR35603:SF2">
    <property type="entry name" value="OUTER MEMBRANE LIPOPROTEIN"/>
    <property type="match status" value="1"/>
</dbReference>
<evidence type="ECO:0000256" key="3">
    <source>
        <dbReference type="SAM" id="SignalP"/>
    </source>
</evidence>
<sequence length="165" mass="17546">MKRTALFAAVLALVTASAFAQSSDYAQVRRVTAQTKQVPASRQVCEERMVQQQVAPSQGHTGAVVGTVIGGVIGSRFGKGDGRIAATAVGAGLGAVLGNNHDRDTAQPATTQMVPTRECRTETVYEQRIDGYLVEYEYAGRVYSSVMANDPGDRIRVTVSVTPAR</sequence>
<comment type="subcellular location">
    <subcellularLocation>
        <location evidence="1">Membrane</location>
    </subcellularLocation>
</comment>
<gene>
    <name evidence="5" type="ORF">JI746_22315</name>
</gene>
<dbReference type="Pfam" id="PF05433">
    <property type="entry name" value="Rick_17kDa_Anti"/>
    <property type="match status" value="1"/>
</dbReference>
<dbReference type="Proteomes" id="UP000622707">
    <property type="component" value="Unassembled WGS sequence"/>
</dbReference>
<evidence type="ECO:0000256" key="1">
    <source>
        <dbReference type="ARBA" id="ARBA00004370"/>
    </source>
</evidence>